<gene>
    <name evidence="2" type="ORF">LCGC14_2894180</name>
</gene>
<organism evidence="2">
    <name type="scientific">marine sediment metagenome</name>
    <dbReference type="NCBI Taxonomy" id="412755"/>
    <lineage>
        <taxon>unclassified sequences</taxon>
        <taxon>metagenomes</taxon>
        <taxon>ecological metagenomes</taxon>
    </lineage>
</organism>
<dbReference type="AlphaFoldDB" id="A0A0F8XWR0"/>
<dbReference type="Pfam" id="PF01208">
    <property type="entry name" value="URO-D"/>
    <property type="match status" value="1"/>
</dbReference>
<dbReference type="GO" id="GO:0004853">
    <property type="term" value="F:uroporphyrinogen decarboxylase activity"/>
    <property type="evidence" value="ECO:0007669"/>
    <property type="project" value="InterPro"/>
</dbReference>
<sequence>MKKNVFTNNSLLPVDVVFAPAWWFTNTGITFDEDFFYNPARRVEDERKMEKALYERWGKFGLGADKDKNLPLVGPVHLAAGYLFPEMFGCKVEYKQDAPPQVISAGLKDLNISAESAFESPACKRFEKLVDQLEKKYGCVAGDVGVAAILNLALDLRGEDLFLDMFDKPDHLGHFFDVIAEVTKKFTQQLQKKTGSTSISVNRTVRHLAPAVFVHSECSHTMISVDDYEKFLFKYDAQWSKQYRPFGIHFCGRDPHRFAQSFAKLPHLDWLDVGWPGDVKQLRKALPNTFLNVRLSPAQIIDDSTSQIEDTIRRLVADSANPHLTGIC</sequence>
<dbReference type="EMBL" id="LAZR01056800">
    <property type="protein sequence ID" value="KKK73403.1"/>
    <property type="molecule type" value="Genomic_DNA"/>
</dbReference>
<accession>A0A0F8XWR0</accession>
<evidence type="ECO:0000259" key="1">
    <source>
        <dbReference type="Pfam" id="PF01208"/>
    </source>
</evidence>
<dbReference type="InterPro" id="IPR038071">
    <property type="entry name" value="UROD/MetE-like_sf"/>
</dbReference>
<feature type="non-terminal residue" evidence="2">
    <location>
        <position position="328"/>
    </location>
</feature>
<evidence type="ECO:0000313" key="2">
    <source>
        <dbReference type="EMBL" id="KKK73403.1"/>
    </source>
</evidence>
<dbReference type="GO" id="GO:0006779">
    <property type="term" value="P:porphyrin-containing compound biosynthetic process"/>
    <property type="evidence" value="ECO:0007669"/>
    <property type="project" value="InterPro"/>
</dbReference>
<dbReference type="InterPro" id="IPR000257">
    <property type="entry name" value="Uroporphyrinogen_deCOase"/>
</dbReference>
<proteinExistence type="predicted"/>
<feature type="domain" description="Uroporphyrinogen decarboxylase (URO-D)" evidence="1">
    <location>
        <begin position="84"/>
        <end position="321"/>
    </location>
</feature>
<reference evidence="2" key="1">
    <citation type="journal article" date="2015" name="Nature">
        <title>Complex archaea that bridge the gap between prokaryotes and eukaryotes.</title>
        <authorList>
            <person name="Spang A."/>
            <person name="Saw J.H."/>
            <person name="Jorgensen S.L."/>
            <person name="Zaremba-Niedzwiedzka K."/>
            <person name="Martijn J."/>
            <person name="Lind A.E."/>
            <person name="van Eijk R."/>
            <person name="Schleper C."/>
            <person name="Guy L."/>
            <person name="Ettema T.J."/>
        </authorList>
    </citation>
    <scope>NUCLEOTIDE SEQUENCE</scope>
</reference>
<comment type="caution">
    <text evidence="2">The sequence shown here is derived from an EMBL/GenBank/DDBJ whole genome shotgun (WGS) entry which is preliminary data.</text>
</comment>
<protein>
    <recommendedName>
        <fullName evidence="1">Uroporphyrinogen decarboxylase (URO-D) domain-containing protein</fullName>
    </recommendedName>
</protein>
<dbReference type="SUPFAM" id="SSF51726">
    <property type="entry name" value="UROD/MetE-like"/>
    <property type="match status" value="1"/>
</dbReference>
<dbReference type="Gene3D" id="3.20.20.210">
    <property type="match status" value="1"/>
</dbReference>
<name>A0A0F8XWR0_9ZZZZ</name>